<dbReference type="STRING" id="1797517.A3F61_04525"/>
<dbReference type="EMBL" id="MHCA01000044">
    <property type="protein sequence ID" value="OGY11113.1"/>
    <property type="molecule type" value="Genomic_DNA"/>
</dbReference>
<dbReference type="PANTHER" id="PTHR43750:SF3">
    <property type="entry name" value="UDP-GLUCOSE 6-DEHYDROGENASE TUAD"/>
    <property type="match status" value="1"/>
</dbReference>
<comment type="similarity">
    <text evidence="1">Belongs to the UDP-glucose/GDP-mannose dehydrogenase family.</text>
</comment>
<reference evidence="4 5" key="1">
    <citation type="journal article" date="2016" name="Nat. Commun.">
        <title>Thousands of microbial genomes shed light on interconnected biogeochemical processes in an aquifer system.</title>
        <authorList>
            <person name="Anantharaman K."/>
            <person name="Brown C.T."/>
            <person name="Hug L.A."/>
            <person name="Sharon I."/>
            <person name="Castelle C.J."/>
            <person name="Probst A.J."/>
            <person name="Thomas B.C."/>
            <person name="Singh A."/>
            <person name="Wilkins M.J."/>
            <person name="Karaoz U."/>
            <person name="Brodie E.L."/>
            <person name="Williams K.H."/>
            <person name="Hubbard S.S."/>
            <person name="Banfield J.F."/>
        </authorList>
    </citation>
    <scope>NUCLEOTIDE SEQUENCE [LARGE SCALE GENOMIC DNA]</scope>
</reference>
<dbReference type="GO" id="GO:0051287">
    <property type="term" value="F:NAD binding"/>
    <property type="evidence" value="ECO:0007669"/>
    <property type="project" value="InterPro"/>
</dbReference>
<name>A0A1G1V705_9BACT</name>
<proteinExistence type="inferred from homology"/>
<evidence type="ECO:0008006" key="6">
    <source>
        <dbReference type="Google" id="ProtNLM"/>
    </source>
</evidence>
<dbReference type="AlphaFoldDB" id="A0A1G1V705"/>
<gene>
    <name evidence="4" type="ORF">A3F61_04525</name>
</gene>
<accession>A0A1G1V705</accession>
<dbReference type="SUPFAM" id="SSF48179">
    <property type="entry name" value="6-phosphogluconate dehydrogenase C-terminal domain-like"/>
    <property type="match status" value="1"/>
</dbReference>
<evidence type="ECO:0000256" key="1">
    <source>
        <dbReference type="ARBA" id="ARBA00006601"/>
    </source>
</evidence>
<dbReference type="Pfam" id="PF03721">
    <property type="entry name" value="UDPG_MGDP_dh_N"/>
    <property type="match status" value="1"/>
</dbReference>
<protein>
    <recommendedName>
        <fullName evidence="6">UDP-glucose/GDP-mannose dehydrogenase dimerisation domain-containing protein</fullName>
    </recommendedName>
</protein>
<dbReference type="InterPro" id="IPR036291">
    <property type="entry name" value="NAD(P)-bd_dom_sf"/>
</dbReference>
<dbReference type="Gene3D" id="1.10.1040.10">
    <property type="entry name" value="N-(1-d-carboxylethyl)-l-norvaline Dehydrogenase, domain 2"/>
    <property type="match status" value="1"/>
</dbReference>
<dbReference type="PANTHER" id="PTHR43750">
    <property type="entry name" value="UDP-GLUCOSE 6-DEHYDROGENASE TUAD"/>
    <property type="match status" value="1"/>
</dbReference>
<dbReference type="InterPro" id="IPR013328">
    <property type="entry name" value="6PGD_dom2"/>
</dbReference>
<feature type="domain" description="UDP-glucose/GDP-mannose dehydrogenase N-terminal" evidence="3">
    <location>
        <begin position="6"/>
        <end position="91"/>
    </location>
</feature>
<organism evidence="4 5">
    <name type="scientific">Candidatus Blackburnbacteria bacterium RIFCSPHIGHO2_12_FULL_41_13b</name>
    <dbReference type="NCBI Taxonomy" id="1797517"/>
    <lineage>
        <taxon>Bacteria</taxon>
        <taxon>Candidatus Blackburniibacteriota</taxon>
    </lineage>
</organism>
<dbReference type="InterPro" id="IPR014026">
    <property type="entry name" value="UDP-Glc/GDP-Man_DH_dimer"/>
</dbReference>
<dbReference type="Gene3D" id="3.40.50.720">
    <property type="entry name" value="NAD(P)-binding Rossmann-like Domain"/>
    <property type="match status" value="1"/>
</dbReference>
<comment type="caution">
    <text evidence="4">The sequence shown here is derived from an EMBL/GenBank/DDBJ whole genome shotgun (WGS) entry which is preliminary data.</text>
</comment>
<evidence type="ECO:0000313" key="5">
    <source>
        <dbReference type="Proteomes" id="UP000178272"/>
    </source>
</evidence>
<dbReference type="Proteomes" id="UP000178272">
    <property type="component" value="Unassembled WGS sequence"/>
</dbReference>
<dbReference type="GO" id="GO:0016616">
    <property type="term" value="F:oxidoreductase activity, acting on the CH-OH group of donors, NAD or NADP as acceptor"/>
    <property type="evidence" value="ECO:0007669"/>
    <property type="project" value="InterPro"/>
</dbReference>
<evidence type="ECO:0000313" key="4">
    <source>
        <dbReference type="EMBL" id="OGY11113.1"/>
    </source>
</evidence>
<dbReference type="InterPro" id="IPR008927">
    <property type="entry name" value="6-PGluconate_DH-like_C_sf"/>
</dbReference>
<dbReference type="SUPFAM" id="SSF51735">
    <property type="entry name" value="NAD(P)-binding Rossmann-fold domains"/>
    <property type="match status" value="1"/>
</dbReference>
<evidence type="ECO:0000259" key="3">
    <source>
        <dbReference type="Pfam" id="PF03721"/>
    </source>
</evidence>
<evidence type="ECO:0000259" key="2">
    <source>
        <dbReference type="Pfam" id="PF00984"/>
    </source>
</evidence>
<feature type="domain" description="UDP-glucose/GDP-mannose dehydrogenase dimerisation" evidence="2">
    <location>
        <begin position="110"/>
        <end position="204"/>
    </location>
</feature>
<sequence>MFSDHSGTDLSIVEEVVATFAPKLAGSQKVLAIKSTVTPGTTAKFAEIYPDVNFAFNPEFLTEKQPENDFLHPDRTLIGALDKNIAERIKALYETIYPQDAKYFLSDPTTVELAKYASNALLSAKIILANEIYHVAEALKVDYDSVREMIQADPRIGGHLKVPGPDGDLGFGGKCLVKDLVGFLGLARALQVDLSVFEQIWKKNLKVRKNRDWEKIPGAVTKLPNGNSNSKH</sequence>
<dbReference type="Pfam" id="PF00984">
    <property type="entry name" value="UDPG_MGDP_dh"/>
    <property type="match status" value="1"/>
</dbReference>
<dbReference type="InterPro" id="IPR001732">
    <property type="entry name" value="UDP-Glc/GDP-Man_DH_N"/>
</dbReference>